<sequence length="226" mass="24481">MFRLLFIALALPAMPAMAIDDVEFDPSDVSITDAVNCHIDAPTYNSFALAAVGEDNLAKSWGWRKIDNENPFLAEYELPEAEWITGRWWTRRVAFTSGGVLAILDLADPSELAADEEITNDADFAGPDEDVADAAVSASPEALNDAAQMRAANPSITDDHDPAAGFTKFMGERVLADVTEPANEDESFGTRTIIARSISNVASHPGKTLYGCSYRIELLDRDGNPL</sequence>
<dbReference type="Proteomes" id="UP000258016">
    <property type="component" value="Plasmid unnamed"/>
</dbReference>
<proteinExistence type="predicted"/>
<dbReference type="RefSeq" id="WP_117353696.1">
    <property type="nucleotide sequence ID" value="NZ_CP020084.1"/>
</dbReference>
<evidence type="ECO:0000256" key="1">
    <source>
        <dbReference type="SAM" id="SignalP"/>
    </source>
</evidence>
<dbReference type="GeneID" id="303487678"/>
<keyword evidence="2" id="KW-0614">Plasmid</keyword>
<accession>A0ABN5B9R7</accession>
<feature type="signal peptide" evidence="1">
    <location>
        <begin position="1"/>
        <end position="18"/>
    </location>
</feature>
<evidence type="ECO:0000313" key="2">
    <source>
        <dbReference type="EMBL" id="ASR53718.1"/>
    </source>
</evidence>
<dbReference type="EMBL" id="CP020084">
    <property type="protein sequence ID" value="ASR53718.1"/>
    <property type="molecule type" value="Genomic_DNA"/>
</dbReference>
<reference evidence="2 3" key="1">
    <citation type="submission" date="2017-03" db="EMBL/GenBank/DDBJ databases">
        <title>Complete genome sequence of Blastomonas fulva degrading microcsystin LR.</title>
        <authorList>
            <person name="Lee H.-g."/>
            <person name="Jin L."/>
            <person name="oh H.-M."/>
        </authorList>
    </citation>
    <scope>NUCLEOTIDE SEQUENCE [LARGE SCALE GENOMIC DNA]</scope>
    <source>
        <strain evidence="2 3">T2</strain>
        <plasmid evidence="2 3">unnamed</plasmid>
    </source>
</reference>
<keyword evidence="1" id="KW-0732">Signal</keyword>
<gene>
    <name evidence="2" type="ORF">B5J99_18980</name>
</gene>
<protein>
    <submittedName>
        <fullName evidence="2">Uncharacterized protein</fullName>
    </submittedName>
</protein>
<organism evidence="2 3">
    <name type="scientific">Blastomonas fulva</name>
    <dbReference type="NCBI Taxonomy" id="1550728"/>
    <lineage>
        <taxon>Bacteria</taxon>
        <taxon>Pseudomonadati</taxon>
        <taxon>Pseudomonadota</taxon>
        <taxon>Alphaproteobacteria</taxon>
        <taxon>Sphingomonadales</taxon>
        <taxon>Sphingomonadaceae</taxon>
        <taxon>Blastomonas</taxon>
    </lineage>
</organism>
<name>A0ABN5B9R7_9SPHN</name>
<geneLocation type="plasmid" evidence="2 3">
    <name>unnamed</name>
</geneLocation>
<feature type="chain" id="PRO_5047163148" evidence="1">
    <location>
        <begin position="19"/>
        <end position="226"/>
    </location>
</feature>
<evidence type="ECO:0000313" key="3">
    <source>
        <dbReference type="Proteomes" id="UP000258016"/>
    </source>
</evidence>
<keyword evidence="3" id="KW-1185">Reference proteome</keyword>